<dbReference type="Proteomes" id="UP000288805">
    <property type="component" value="Unassembled WGS sequence"/>
</dbReference>
<accession>A0A438FCB1</accession>
<reference evidence="1 2" key="1">
    <citation type="journal article" date="2018" name="PLoS Genet.">
        <title>Population sequencing reveals clonal diversity and ancestral inbreeding in the grapevine cultivar Chardonnay.</title>
        <authorList>
            <person name="Roach M.J."/>
            <person name="Johnson D.L."/>
            <person name="Bohlmann J."/>
            <person name="van Vuuren H.J."/>
            <person name="Jones S.J."/>
            <person name="Pretorius I.S."/>
            <person name="Schmidt S.A."/>
            <person name="Borneman A.R."/>
        </authorList>
    </citation>
    <scope>NUCLEOTIDE SEQUENCE [LARGE SCALE GENOMIC DNA]</scope>
    <source>
        <strain evidence="2">cv. Chardonnay</strain>
        <tissue evidence="1">Leaf</tissue>
    </source>
</reference>
<sequence length="95" mass="10128">MTSNSSVIFSYFLFSASRHNSPSDFRGCGEEISMALALVEGAALGAGIRSLLRAVIKASKKLAGFDCILKKLEAIYPSDGKVEPRIGSSKEGEEN</sequence>
<evidence type="ECO:0000313" key="1">
    <source>
        <dbReference type="EMBL" id="RVW57594.1"/>
    </source>
</evidence>
<name>A0A438FCB1_VITVI</name>
<dbReference type="AlphaFoldDB" id="A0A438FCB1"/>
<protein>
    <submittedName>
        <fullName evidence="1">Uncharacterized protein</fullName>
    </submittedName>
</protein>
<gene>
    <name evidence="1" type="ORF">CK203_096294</name>
</gene>
<evidence type="ECO:0000313" key="2">
    <source>
        <dbReference type="Proteomes" id="UP000288805"/>
    </source>
</evidence>
<organism evidence="1 2">
    <name type="scientific">Vitis vinifera</name>
    <name type="common">Grape</name>
    <dbReference type="NCBI Taxonomy" id="29760"/>
    <lineage>
        <taxon>Eukaryota</taxon>
        <taxon>Viridiplantae</taxon>
        <taxon>Streptophyta</taxon>
        <taxon>Embryophyta</taxon>
        <taxon>Tracheophyta</taxon>
        <taxon>Spermatophyta</taxon>
        <taxon>Magnoliopsida</taxon>
        <taxon>eudicotyledons</taxon>
        <taxon>Gunneridae</taxon>
        <taxon>Pentapetalae</taxon>
        <taxon>rosids</taxon>
        <taxon>Vitales</taxon>
        <taxon>Vitaceae</taxon>
        <taxon>Viteae</taxon>
        <taxon>Vitis</taxon>
    </lineage>
</organism>
<dbReference type="EMBL" id="QGNW01001050">
    <property type="protein sequence ID" value="RVW57594.1"/>
    <property type="molecule type" value="Genomic_DNA"/>
</dbReference>
<comment type="caution">
    <text evidence="1">The sequence shown here is derived from an EMBL/GenBank/DDBJ whole genome shotgun (WGS) entry which is preliminary data.</text>
</comment>
<proteinExistence type="predicted"/>